<dbReference type="InterPro" id="IPR016181">
    <property type="entry name" value="Acyl_CoA_acyltransferase"/>
</dbReference>
<dbReference type="Pfam" id="PF13508">
    <property type="entry name" value="Acetyltransf_7"/>
    <property type="match status" value="1"/>
</dbReference>
<gene>
    <name evidence="2" type="ORF">COT59_00985</name>
</gene>
<dbReference type="EMBL" id="PEZD01000022">
    <property type="protein sequence ID" value="PIS17378.1"/>
    <property type="molecule type" value="Genomic_DNA"/>
</dbReference>
<dbReference type="SUPFAM" id="SSF55729">
    <property type="entry name" value="Acyl-CoA N-acyltransferases (Nat)"/>
    <property type="match status" value="1"/>
</dbReference>
<comment type="caution">
    <text evidence="2">The sequence shown here is derived from an EMBL/GenBank/DDBJ whole genome shotgun (WGS) entry which is preliminary data.</text>
</comment>
<name>A0A2H0WZK2_9BACT</name>
<dbReference type="CDD" id="cd04301">
    <property type="entry name" value="NAT_SF"/>
    <property type="match status" value="1"/>
</dbReference>
<evidence type="ECO:0000259" key="1">
    <source>
        <dbReference type="PROSITE" id="PS51186"/>
    </source>
</evidence>
<dbReference type="GO" id="GO:0016747">
    <property type="term" value="F:acyltransferase activity, transferring groups other than amino-acyl groups"/>
    <property type="evidence" value="ECO:0007669"/>
    <property type="project" value="InterPro"/>
</dbReference>
<feature type="domain" description="N-acetyltransferase" evidence="1">
    <location>
        <begin position="1"/>
        <end position="87"/>
    </location>
</feature>
<dbReference type="PROSITE" id="PS51186">
    <property type="entry name" value="GNAT"/>
    <property type="match status" value="1"/>
</dbReference>
<dbReference type="Gene3D" id="3.40.630.30">
    <property type="match status" value="1"/>
</dbReference>
<dbReference type="InterPro" id="IPR000182">
    <property type="entry name" value="GNAT_dom"/>
</dbReference>
<sequence>MSWIGVDPRYHGKGIGTKLIERLKEELKSMEVKELWVGTVAESTKYKPYEKTRAFYQKMGFEVKKVKKMKSKDTGQWFDVATLVKKL</sequence>
<protein>
    <recommendedName>
        <fullName evidence="1">N-acetyltransferase domain-containing protein</fullName>
    </recommendedName>
</protein>
<accession>A0A2H0WZK2</accession>
<evidence type="ECO:0000313" key="3">
    <source>
        <dbReference type="Proteomes" id="UP000229675"/>
    </source>
</evidence>
<dbReference type="Proteomes" id="UP000229675">
    <property type="component" value="Unassembled WGS sequence"/>
</dbReference>
<evidence type="ECO:0000313" key="2">
    <source>
        <dbReference type="EMBL" id="PIS17378.1"/>
    </source>
</evidence>
<reference evidence="3" key="1">
    <citation type="submission" date="2017-09" db="EMBL/GenBank/DDBJ databases">
        <title>Depth-based differentiation of microbial function through sediment-hosted aquifers and enrichment of novel symbionts in the deep terrestrial subsurface.</title>
        <authorList>
            <person name="Probst A.J."/>
            <person name="Ladd B."/>
            <person name="Jarett J.K."/>
            <person name="Geller-Mcgrath D.E."/>
            <person name="Sieber C.M.K."/>
            <person name="Emerson J.B."/>
            <person name="Anantharaman K."/>
            <person name="Thomas B.C."/>
            <person name="Malmstrom R."/>
            <person name="Stieglmeier M."/>
            <person name="Klingl A."/>
            <person name="Woyke T."/>
            <person name="Ryan C.M."/>
            <person name="Banfield J.F."/>
        </authorList>
    </citation>
    <scope>NUCLEOTIDE SEQUENCE [LARGE SCALE GENOMIC DNA]</scope>
</reference>
<organism evidence="2 3">
    <name type="scientific">Candidatus Nealsonbacteria bacterium CG09_land_8_20_14_0_10_42_14</name>
    <dbReference type="NCBI Taxonomy" id="1974707"/>
    <lineage>
        <taxon>Bacteria</taxon>
        <taxon>Candidatus Nealsoniibacteriota</taxon>
    </lineage>
</organism>
<dbReference type="AlphaFoldDB" id="A0A2H0WZK2"/>
<proteinExistence type="predicted"/>